<evidence type="ECO:0000313" key="10">
    <source>
        <dbReference type="Proteomes" id="UP001179952"/>
    </source>
</evidence>
<accession>A0AAV9AGS0</accession>
<comment type="caution">
    <text evidence="9">The sequence shown here is derived from an EMBL/GenBank/DDBJ whole genome shotgun (WGS) entry which is preliminary data.</text>
</comment>
<keyword evidence="5" id="KW-0862">Zinc</keyword>
<feature type="domain" description="YABBY protein C-terminal" evidence="7">
    <location>
        <begin position="244"/>
        <end position="313"/>
    </location>
</feature>
<dbReference type="InterPro" id="IPR036910">
    <property type="entry name" value="HMG_box_dom_sf"/>
</dbReference>
<gene>
    <name evidence="9" type="ORF">QJS04_geneDACA009384</name>
</gene>
<keyword evidence="6" id="KW-0539">Nucleus</keyword>
<dbReference type="InterPro" id="IPR006780">
    <property type="entry name" value="YABBY"/>
</dbReference>
<evidence type="ECO:0000313" key="9">
    <source>
        <dbReference type="EMBL" id="KAK1263155.1"/>
    </source>
</evidence>
<evidence type="ECO:0000256" key="2">
    <source>
        <dbReference type="ARBA" id="ARBA00010325"/>
    </source>
</evidence>
<keyword evidence="4" id="KW-0863">Zinc-finger</keyword>
<dbReference type="Pfam" id="PF04690">
    <property type="entry name" value="YABBY"/>
    <property type="match status" value="1"/>
</dbReference>
<name>A0AAV9AGS0_ACOGR</name>
<dbReference type="InterPro" id="IPR056775">
    <property type="entry name" value="YABBY_C"/>
</dbReference>
<dbReference type="Gene3D" id="1.10.30.10">
    <property type="entry name" value="High mobility group box domain"/>
    <property type="match status" value="1"/>
</dbReference>
<dbReference type="PANTHER" id="PTHR31675">
    <property type="entry name" value="PROTEIN YABBY 6-RELATED"/>
    <property type="match status" value="1"/>
</dbReference>
<reference evidence="9" key="2">
    <citation type="submission" date="2023-06" db="EMBL/GenBank/DDBJ databases">
        <authorList>
            <person name="Ma L."/>
            <person name="Liu K.-W."/>
            <person name="Li Z."/>
            <person name="Hsiao Y.-Y."/>
            <person name="Qi Y."/>
            <person name="Fu T."/>
            <person name="Tang G."/>
            <person name="Zhang D."/>
            <person name="Sun W.-H."/>
            <person name="Liu D.-K."/>
            <person name="Li Y."/>
            <person name="Chen G.-Z."/>
            <person name="Liu X.-D."/>
            <person name="Liao X.-Y."/>
            <person name="Jiang Y.-T."/>
            <person name="Yu X."/>
            <person name="Hao Y."/>
            <person name="Huang J."/>
            <person name="Zhao X.-W."/>
            <person name="Ke S."/>
            <person name="Chen Y.-Y."/>
            <person name="Wu W.-L."/>
            <person name="Hsu J.-L."/>
            <person name="Lin Y.-F."/>
            <person name="Huang M.-D."/>
            <person name="Li C.-Y."/>
            <person name="Huang L."/>
            <person name="Wang Z.-W."/>
            <person name="Zhao X."/>
            <person name="Zhong W.-Y."/>
            <person name="Peng D.-H."/>
            <person name="Ahmad S."/>
            <person name="Lan S."/>
            <person name="Zhang J.-S."/>
            <person name="Tsai W.-C."/>
            <person name="Van De Peer Y."/>
            <person name="Liu Z.-J."/>
        </authorList>
    </citation>
    <scope>NUCLEOTIDE SEQUENCE</scope>
    <source>
        <strain evidence="9">SCP</strain>
        <tissue evidence="9">Leaves</tissue>
    </source>
</reference>
<dbReference type="EMBL" id="JAUJYN010000009">
    <property type="protein sequence ID" value="KAK1263155.1"/>
    <property type="molecule type" value="Genomic_DNA"/>
</dbReference>
<keyword evidence="10" id="KW-1185">Reference proteome</keyword>
<evidence type="ECO:0000256" key="4">
    <source>
        <dbReference type="ARBA" id="ARBA00022771"/>
    </source>
</evidence>
<keyword evidence="3" id="KW-0479">Metal-binding</keyword>
<dbReference type="Proteomes" id="UP001179952">
    <property type="component" value="Unassembled WGS sequence"/>
</dbReference>
<dbReference type="GO" id="GO:0005634">
    <property type="term" value="C:nucleus"/>
    <property type="evidence" value="ECO:0007669"/>
    <property type="project" value="UniProtKB-SubCell"/>
</dbReference>
<dbReference type="Pfam" id="PF24868">
    <property type="entry name" value="YABBY_N"/>
    <property type="match status" value="1"/>
</dbReference>
<protein>
    <submittedName>
        <fullName evidence="9">Protein YABBY 2</fullName>
    </submittedName>
</protein>
<organism evidence="9 10">
    <name type="scientific">Acorus gramineus</name>
    <name type="common">Dwarf sweet flag</name>
    <dbReference type="NCBI Taxonomy" id="55184"/>
    <lineage>
        <taxon>Eukaryota</taxon>
        <taxon>Viridiplantae</taxon>
        <taxon>Streptophyta</taxon>
        <taxon>Embryophyta</taxon>
        <taxon>Tracheophyta</taxon>
        <taxon>Spermatophyta</taxon>
        <taxon>Magnoliopsida</taxon>
        <taxon>Liliopsida</taxon>
        <taxon>Acoraceae</taxon>
        <taxon>Acorus</taxon>
    </lineage>
</organism>
<dbReference type="PANTHER" id="PTHR31675:SF30">
    <property type="entry name" value="AXIAL REGULATOR YABBY 2-RELATED"/>
    <property type="match status" value="1"/>
</dbReference>
<evidence type="ECO:0000259" key="7">
    <source>
        <dbReference type="Pfam" id="PF04690"/>
    </source>
</evidence>
<dbReference type="InterPro" id="IPR056776">
    <property type="entry name" value="YABBY_N"/>
</dbReference>
<dbReference type="GO" id="GO:0008270">
    <property type="term" value="F:zinc ion binding"/>
    <property type="evidence" value="ECO:0007669"/>
    <property type="project" value="UniProtKB-KW"/>
</dbReference>
<dbReference type="SUPFAM" id="SSF47095">
    <property type="entry name" value="HMG-box"/>
    <property type="match status" value="1"/>
</dbReference>
<sequence>MESAIPPISDNGMPSSGTGEAVQCGFEFKFYLTDEKGEKMHSEIKVNEPISVTGLEKRLYVLVSWPDELNEQFDMRLMNYLPEIFKPGIFLKRPQETVSLYQCLEEFLKEEPLGPEDKWFSFWVQFAVVLWLEDHYNQALPHKISLSKLVTTITQARLDEIVPIDDMKVVRHVSVPGNSLLINTVTVRCGHCLNLLSVNMGALLQSFPFQDLQFQSPNNLSSDDYGMEGASSSKHGRISVMNTQEINQQKVVPVRPPEKRQRVPSAYNRFIKEEIQRIKASNPDISHREAFSAAAKNVSDKCEWAHFPHIHFGMTLDNNNSVKIDDAFASDEIQKTQGPAYSYRRASSLPQQA</sequence>
<evidence type="ECO:0000256" key="6">
    <source>
        <dbReference type="ARBA" id="ARBA00023242"/>
    </source>
</evidence>
<evidence type="ECO:0000256" key="3">
    <source>
        <dbReference type="ARBA" id="ARBA00022723"/>
    </source>
</evidence>
<dbReference type="GO" id="GO:0010158">
    <property type="term" value="P:abaxial cell fate specification"/>
    <property type="evidence" value="ECO:0007669"/>
    <property type="project" value="TreeGrafter"/>
</dbReference>
<evidence type="ECO:0000256" key="1">
    <source>
        <dbReference type="ARBA" id="ARBA00004123"/>
    </source>
</evidence>
<evidence type="ECO:0000259" key="8">
    <source>
        <dbReference type="Pfam" id="PF24868"/>
    </source>
</evidence>
<feature type="domain" description="YABBY N-terminal" evidence="8">
    <location>
        <begin position="172"/>
        <end position="213"/>
    </location>
</feature>
<comment type="similarity">
    <text evidence="2">Belongs to the YABBY family.</text>
</comment>
<dbReference type="CDD" id="cd00084">
    <property type="entry name" value="HMG-box_SF"/>
    <property type="match status" value="1"/>
</dbReference>
<reference evidence="9" key="1">
    <citation type="journal article" date="2023" name="Nat. Commun.">
        <title>Diploid and tetraploid genomes of Acorus and the evolution of monocots.</title>
        <authorList>
            <person name="Ma L."/>
            <person name="Liu K.W."/>
            <person name="Li Z."/>
            <person name="Hsiao Y.Y."/>
            <person name="Qi Y."/>
            <person name="Fu T."/>
            <person name="Tang G.D."/>
            <person name="Zhang D."/>
            <person name="Sun W.H."/>
            <person name="Liu D.K."/>
            <person name="Li Y."/>
            <person name="Chen G.Z."/>
            <person name="Liu X.D."/>
            <person name="Liao X.Y."/>
            <person name="Jiang Y.T."/>
            <person name="Yu X."/>
            <person name="Hao Y."/>
            <person name="Huang J."/>
            <person name="Zhao X.W."/>
            <person name="Ke S."/>
            <person name="Chen Y.Y."/>
            <person name="Wu W.L."/>
            <person name="Hsu J.L."/>
            <person name="Lin Y.F."/>
            <person name="Huang M.D."/>
            <person name="Li C.Y."/>
            <person name="Huang L."/>
            <person name="Wang Z.W."/>
            <person name="Zhao X."/>
            <person name="Zhong W.Y."/>
            <person name="Peng D.H."/>
            <person name="Ahmad S."/>
            <person name="Lan S."/>
            <person name="Zhang J.S."/>
            <person name="Tsai W.C."/>
            <person name="Van de Peer Y."/>
            <person name="Liu Z.J."/>
        </authorList>
    </citation>
    <scope>NUCLEOTIDE SEQUENCE</scope>
    <source>
        <strain evidence="9">SCP</strain>
    </source>
</reference>
<evidence type="ECO:0000256" key="5">
    <source>
        <dbReference type="ARBA" id="ARBA00022833"/>
    </source>
</evidence>
<comment type="subcellular location">
    <subcellularLocation>
        <location evidence="1">Nucleus</location>
    </subcellularLocation>
</comment>
<dbReference type="AlphaFoldDB" id="A0AAV9AGS0"/>
<proteinExistence type="inferred from homology"/>